<feature type="domain" description="HTH cro/C1-type" evidence="1">
    <location>
        <begin position="1"/>
        <end position="31"/>
    </location>
</feature>
<proteinExistence type="predicted"/>
<name>A0ABP6UV11_9FLAO</name>
<keyword evidence="3" id="KW-1185">Reference proteome</keyword>
<protein>
    <recommendedName>
        <fullName evidence="1">HTH cro/C1-type domain-containing protein</fullName>
    </recommendedName>
</protein>
<dbReference type="PROSITE" id="PS50943">
    <property type="entry name" value="HTH_CROC1"/>
    <property type="match status" value="1"/>
</dbReference>
<accession>A0ABP6UV11</accession>
<dbReference type="SUPFAM" id="SSF47413">
    <property type="entry name" value="lambda repressor-like DNA-binding domains"/>
    <property type="match status" value="1"/>
</dbReference>
<dbReference type="Proteomes" id="UP001500459">
    <property type="component" value="Unassembled WGS sequence"/>
</dbReference>
<dbReference type="Pfam" id="PF01381">
    <property type="entry name" value="HTH_3"/>
    <property type="match status" value="1"/>
</dbReference>
<dbReference type="InterPro" id="IPR010982">
    <property type="entry name" value="Lambda_DNA-bd_dom_sf"/>
</dbReference>
<evidence type="ECO:0000313" key="2">
    <source>
        <dbReference type="EMBL" id="GAA3522699.1"/>
    </source>
</evidence>
<comment type="caution">
    <text evidence="2">The sequence shown here is derived from an EMBL/GenBank/DDBJ whole genome shotgun (WGS) entry which is preliminary data.</text>
</comment>
<dbReference type="CDD" id="cd00093">
    <property type="entry name" value="HTH_XRE"/>
    <property type="match status" value="1"/>
</dbReference>
<dbReference type="EMBL" id="BAABCW010000030">
    <property type="protein sequence ID" value="GAA3522699.1"/>
    <property type="molecule type" value="Genomic_DNA"/>
</dbReference>
<evidence type="ECO:0000259" key="1">
    <source>
        <dbReference type="PROSITE" id="PS50943"/>
    </source>
</evidence>
<dbReference type="InterPro" id="IPR001387">
    <property type="entry name" value="Cro/C1-type_HTH"/>
</dbReference>
<dbReference type="RefSeq" id="WP_344930801.1">
    <property type="nucleotide sequence ID" value="NZ_BAABCW010000030.1"/>
</dbReference>
<reference evidence="3" key="1">
    <citation type="journal article" date="2019" name="Int. J. Syst. Evol. Microbiol.">
        <title>The Global Catalogue of Microorganisms (GCM) 10K type strain sequencing project: providing services to taxonomists for standard genome sequencing and annotation.</title>
        <authorList>
            <consortium name="The Broad Institute Genomics Platform"/>
            <consortium name="The Broad Institute Genome Sequencing Center for Infectious Disease"/>
            <person name="Wu L."/>
            <person name="Ma J."/>
        </authorList>
    </citation>
    <scope>NUCLEOTIDE SEQUENCE [LARGE SCALE GENOMIC DNA]</scope>
    <source>
        <strain evidence="3">JCM 17106</strain>
    </source>
</reference>
<dbReference type="Gene3D" id="1.10.260.40">
    <property type="entry name" value="lambda repressor-like DNA-binding domains"/>
    <property type="match status" value="1"/>
</dbReference>
<organism evidence="2 3">
    <name type="scientific">Aquimarina addita</name>
    <dbReference type="NCBI Taxonomy" id="870485"/>
    <lineage>
        <taxon>Bacteria</taxon>
        <taxon>Pseudomonadati</taxon>
        <taxon>Bacteroidota</taxon>
        <taxon>Flavobacteriia</taxon>
        <taxon>Flavobacteriales</taxon>
        <taxon>Flavobacteriaceae</taxon>
        <taxon>Aquimarina</taxon>
    </lineage>
</organism>
<gene>
    <name evidence="2" type="ORF">GCM10022393_41660</name>
</gene>
<sequence length="80" mass="9276">MISRYERDEMIPSIDTAKKIANLLDTSVGYLLGENEEADLFKNPEMLKRFKDILSFPKDKQEHILFAIDAMIKSTKLENI</sequence>
<evidence type="ECO:0000313" key="3">
    <source>
        <dbReference type="Proteomes" id="UP001500459"/>
    </source>
</evidence>